<evidence type="ECO:0000256" key="5">
    <source>
        <dbReference type="ARBA" id="ARBA00023136"/>
    </source>
</evidence>
<proteinExistence type="predicted"/>
<evidence type="ECO:0000256" key="2">
    <source>
        <dbReference type="ARBA" id="ARBA00022448"/>
    </source>
</evidence>
<feature type="transmembrane region" description="Helical" evidence="6">
    <location>
        <begin position="274"/>
        <end position="298"/>
    </location>
</feature>
<dbReference type="AlphaFoldDB" id="A0A7I8DLV6"/>
<keyword evidence="2" id="KW-0813">Transport</keyword>
<feature type="transmembrane region" description="Helical" evidence="6">
    <location>
        <begin position="119"/>
        <end position="142"/>
    </location>
</feature>
<evidence type="ECO:0000313" key="9">
    <source>
        <dbReference type="Proteomes" id="UP000515703"/>
    </source>
</evidence>
<feature type="transmembrane region" description="Helical" evidence="6">
    <location>
        <begin position="369"/>
        <end position="391"/>
    </location>
</feature>
<evidence type="ECO:0000313" key="8">
    <source>
        <dbReference type="EMBL" id="BCJ98717.1"/>
    </source>
</evidence>
<dbReference type="Proteomes" id="UP000515703">
    <property type="component" value="Chromosome"/>
</dbReference>
<feature type="transmembrane region" description="Helical" evidence="6">
    <location>
        <begin position="59"/>
        <end position="78"/>
    </location>
</feature>
<evidence type="ECO:0000256" key="1">
    <source>
        <dbReference type="ARBA" id="ARBA00004651"/>
    </source>
</evidence>
<keyword evidence="9" id="KW-1185">Reference proteome</keyword>
<dbReference type="KEGG" id="acht:bsdcttw_17580"/>
<dbReference type="PANTHER" id="PTHR11360">
    <property type="entry name" value="MONOCARBOXYLATE TRANSPORTER"/>
    <property type="match status" value="1"/>
</dbReference>
<feature type="transmembrane region" description="Helical" evidence="6">
    <location>
        <begin position="148"/>
        <end position="169"/>
    </location>
</feature>
<evidence type="ECO:0000259" key="7">
    <source>
        <dbReference type="PROSITE" id="PS50850"/>
    </source>
</evidence>
<dbReference type="PANTHER" id="PTHR11360:SF290">
    <property type="entry name" value="MONOCARBOXYLATE MFS PERMEASE"/>
    <property type="match status" value="1"/>
</dbReference>
<evidence type="ECO:0000256" key="4">
    <source>
        <dbReference type="ARBA" id="ARBA00022989"/>
    </source>
</evidence>
<evidence type="ECO:0000256" key="6">
    <source>
        <dbReference type="SAM" id="Phobius"/>
    </source>
</evidence>
<dbReference type="SUPFAM" id="SSF103473">
    <property type="entry name" value="MFS general substrate transporter"/>
    <property type="match status" value="1"/>
</dbReference>
<feature type="transmembrane region" description="Helical" evidence="6">
    <location>
        <begin position="214"/>
        <end position="235"/>
    </location>
</feature>
<accession>A0A7I8DLV6</accession>
<dbReference type="InterPro" id="IPR020846">
    <property type="entry name" value="MFS_dom"/>
</dbReference>
<dbReference type="InterPro" id="IPR050327">
    <property type="entry name" value="Proton-linked_MCT"/>
</dbReference>
<protein>
    <submittedName>
        <fullName evidence="8">MFS transporter</fullName>
    </submittedName>
</protein>
<keyword evidence="3 6" id="KW-0812">Transmembrane</keyword>
<dbReference type="Pfam" id="PF07690">
    <property type="entry name" value="MFS_1"/>
    <property type="match status" value="1"/>
</dbReference>
<dbReference type="GO" id="GO:0022857">
    <property type="term" value="F:transmembrane transporter activity"/>
    <property type="evidence" value="ECO:0007669"/>
    <property type="project" value="InterPro"/>
</dbReference>
<dbReference type="EMBL" id="AP023368">
    <property type="protein sequence ID" value="BCJ98717.1"/>
    <property type="molecule type" value="Genomic_DNA"/>
</dbReference>
<feature type="transmembrane region" description="Helical" evidence="6">
    <location>
        <begin position="304"/>
        <end position="325"/>
    </location>
</feature>
<feature type="transmembrane region" description="Helical" evidence="6">
    <location>
        <begin position="28"/>
        <end position="52"/>
    </location>
</feature>
<keyword evidence="4 6" id="KW-1133">Transmembrane helix</keyword>
<name>A0A7I8DLV6_9FIRM</name>
<reference evidence="8 9" key="2">
    <citation type="submission" date="2020-08" db="EMBL/GenBank/DDBJ databases">
        <authorList>
            <person name="Ueki A."/>
            <person name="Tonouchi A."/>
        </authorList>
    </citation>
    <scope>NUCLEOTIDE SEQUENCE [LARGE SCALE GENOMIC DNA]</scope>
    <source>
        <strain evidence="8 9">CTTW</strain>
    </source>
</reference>
<evidence type="ECO:0000256" key="3">
    <source>
        <dbReference type="ARBA" id="ARBA00022692"/>
    </source>
</evidence>
<feature type="transmembrane region" description="Helical" evidence="6">
    <location>
        <begin position="337"/>
        <end position="357"/>
    </location>
</feature>
<comment type="subcellular location">
    <subcellularLocation>
        <location evidence="1">Cell membrane</location>
        <topology evidence="1">Multi-pass membrane protein</topology>
    </subcellularLocation>
</comment>
<reference evidence="8 9" key="1">
    <citation type="submission" date="2020-08" db="EMBL/GenBank/DDBJ databases">
        <title>Draft genome sequencing of an Anaerocolumna strain isolated from anoxic soil subjected to BSD treatment.</title>
        <authorList>
            <person name="Uek A."/>
            <person name="Tonouchi A."/>
        </authorList>
    </citation>
    <scope>NUCLEOTIDE SEQUENCE [LARGE SCALE GENOMIC DNA]</scope>
    <source>
        <strain evidence="8 9">CTTW</strain>
    </source>
</reference>
<dbReference type="InterPro" id="IPR011701">
    <property type="entry name" value="MFS"/>
</dbReference>
<dbReference type="PROSITE" id="PS50850">
    <property type="entry name" value="MFS"/>
    <property type="match status" value="1"/>
</dbReference>
<dbReference type="GO" id="GO:0005886">
    <property type="term" value="C:plasma membrane"/>
    <property type="evidence" value="ECO:0007669"/>
    <property type="project" value="UniProtKB-SubCell"/>
</dbReference>
<feature type="domain" description="Major facilitator superfamily (MFS) profile" evidence="7">
    <location>
        <begin position="1"/>
        <end position="395"/>
    </location>
</feature>
<feature type="transmembrane region" description="Helical" evidence="6">
    <location>
        <begin position="247"/>
        <end position="267"/>
    </location>
</feature>
<organism evidence="8 9">
    <name type="scientific">Anaerocolumna chitinilytica</name>
    <dbReference type="NCBI Taxonomy" id="1727145"/>
    <lineage>
        <taxon>Bacteria</taxon>
        <taxon>Bacillati</taxon>
        <taxon>Bacillota</taxon>
        <taxon>Clostridia</taxon>
        <taxon>Lachnospirales</taxon>
        <taxon>Lachnospiraceae</taxon>
        <taxon>Anaerocolumna</taxon>
    </lineage>
</organism>
<dbReference type="Gene3D" id="1.20.1250.20">
    <property type="entry name" value="MFS general substrate transporter like domains"/>
    <property type="match status" value="1"/>
</dbReference>
<dbReference type="InterPro" id="IPR036259">
    <property type="entry name" value="MFS_trans_sf"/>
</dbReference>
<sequence length="408" mass="43673">MATCYTIFVNCISLFLVPVTTDLNITRAQFNLCLSISAVVGIVASLVVGKLLDKYNARLIGSISIGIIVLDLAGWAFVRHLWQMYILAFITGFCVLAGTRLLISVLITNWFDRKRGLAVSLALMGSGFGGVVLSPIISWMIINSGWHRTFLLLAVITLIASMPLTILTFRNHPYSMGLKPYGADEPSAKKNNKTADSPIQIDVGFKLVRKSSAFWMLMLGFVFMGMVNGGVIINISAQMTDAGHSPGFAAMILSVYMSSVIIGKISLGAVYDRFGLIAGTVFGSITTLLGVISLLFSASAIGPYVFAVTFGFGTCLGTVAPPLMAVNEFGKKDIGTIVGIITAFEMIGTAIAAPVTGAVADHYGTYSPAWVALIIVTLFMLVTLVISVVLAKKFIRRLESSIRNPEVA</sequence>
<gene>
    <name evidence="8" type="ORF">bsdcttw_17580</name>
</gene>
<keyword evidence="5 6" id="KW-0472">Membrane</keyword>
<feature type="transmembrane region" description="Helical" evidence="6">
    <location>
        <begin position="84"/>
        <end position="107"/>
    </location>
</feature>